<proteinExistence type="predicted"/>
<evidence type="ECO:0000256" key="1">
    <source>
        <dbReference type="SAM" id="MobiDB-lite"/>
    </source>
</evidence>
<sequence length="109" mass="11889">MDNTDKPFLTISEHSKAFFLAANTVKNRILHGTWPAKPVKIGKLILIPRVEHERVIAEMLVSAGIGIQPTGGISSTDPHQSPITRHENLLVGQKRAPGRPRPRGGMGVK</sequence>
<organism evidence="2">
    <name type="scientific">mine drainage metagenome</name>
    <dbReference type="NCBI Taxonomy" id="410659"/>
    <lineage>
        <taxon>unclassified sequences</taxon>
        <taxon>metagenomes</taxon>
        <taxon>ecological metagenomes</taxon>
    </lineage>
</organism>
<comment type="caution">
    <text evidence="2">The sequence shown here is derived from an EMBL/GenBank/DDBJ whole genome shotgun (WGS) entry which is preliminary data.</text>
</comment>
<gene>
    <name evidence="2" type="ORF">GALL_493800</name>
</gene>
<protein>
    <submittedName>
        <fullName evidence="2">Uncharacterized protein</fullName>
    </submittedName>
</protein>
<feature type="compositionally biased region" description="Polar residues" evidence="1">
    <location>
        <begin position="71"/>
        <end position="83"/>
    </location>
</feature>
<name>A0A1J5PZH8_9ZZZZ</name>
<evidence type="ECO:0000313" key="2">
    <source>
        <dbReference type="EMBL" id="OIQ69021.1"/>
    </source>
</evidence>
<reference evidence="2" key="1">
    <citation type="submission" date="2016-10" db="EMBL/GenBank/DDBJ databases">
        <title>Sequence of Gallionella enrichment culture.</title>
        <authorList>
            <person name="Poehlein A."/>
            <person name="Muehling M."/>
            <person name="Daniel R."/>
        </authorList>
    </citation>
    <scope>NUCLEOTIDE SEQUENCE</scope>
</reference>
<accession>A0A1J5PZH8</accession>
<dbReference type="AlphaFoldDB" id="A0A1J5PZH8"/>
<feature type="region of interest" description="Disordered" evidence="1">
    <location>
        <begin position="71"/>
        <end position="109"/>
    </location>
</feature>
<dbReference type="EMBL" id="MLJW01004965">
    <property type="protein sequence ID" value="OIQ69021.1"/>
    <property type="molecule type" value="Genomic_DNA"/>
</dbReference>